<dbReference type="KEGG" id="vg:29067941"/>
<protein>
    <submittedName>
        <fullName evidence="1">Resolvase</fullName>
    </submittedName>
</protein>
<dbReference type="Gene3D" id="3.30.1330.70">
    <property type="entry name" value="Holliday junction resolvase RusA"/>
    <property type="match status" value="1"/>
</dbReference>
<organism evidence="1 2">
    <name type="scientific">Gordonia phage Jumbo</name>
    <dbReference type="NCBI Taxonomy" id="1887650"/>
    <lineage>
        <taxon>Viruses</taxon>
        <taxon>Duplodnaviria</taxon>
        <taxon>Heunggongvirae</taxon>
        <taxon>Uroviricota</taxon>
        <taxon>Caudoviricetes</taxon>
        <taxon>Gorjumvirus</taxon>
        <taxon>Gorjumvirus jumbo</taxon>
    </lineage>
</organism>
<dbReference type="GeneID" id="29067941"/>
<dbReference type="OrthoDB" id="16858at10239"/>
<dbReference type="InterPro" id="IPR036614">
    <property type="entry name" value="RusA-like_sf"/>
</dbReference>
<dbReference type="EMBL" id="KX557281">
    <property type="protein sequence ID" value="AOE44559.1"/>
    <property type="molecule type" value="Genomic_DNA"/>
</dbReference>
<dbReference type="Pfam" id="PF05866">
    <property type="entry name" value="RusA"/>
    <property type="match status" value="1"/>
</dbReference>
<accession>A0A1B3B0N5</accession>
<dbReference type="RefSeq" id="YP_009291014.1">
    <property type="nucleotide sequence ID" value="NC_031109.1"/>
</dbReference>
<name>A0A1B3B0N5_9CAUD</name>
<proteinExistence type="predicted"/>
<sequence>MITQIFTVPVNPLPWKVPPAGAVRKGKKSFVSFGQDAEGASFKDAVREEIVSQGAYMMEPAYALDIITWRRRDQYKDKRNYTRTKNRVDSTNMQKLVEDALTGVCFHDDVDNLKVGIHQAEQSITTVPMIILVVRGELESANGGLPNWIESVPLDVRIEVEKLYAEAREKQQFELEGSIEQLKEDNKW</sequence>
<dbReference type="GO" id="GO:0006310">
    <property type="term" value="P:DNA recombination"/>
    <property type="evidence" value="ECO:0007669"/>
    <property type="project" value="InterPro"/>
</dbReference>
<dbReference type="GO" id="GO:0000287">
    <property type="term" value="F:magnesium ion binding"/>
    <property type="evidence" value="ECO:0007669"/>
    <property type="project" value="InterPro"/>
</dbReference>
<evidence type="ECO:0000313" key="1">
    <source>
        <dbReference type="EMBL" id="AOE44559.1"/>
    </source>
</evidence>
<dbReference type="InterPro" id="IPR008822">
    <property type="entry name" value="Endonuclease_RusA-like"/>
</dbReference>
<evidence type="ECO:0000313" key="2">
    <source>
        <dbReference type="Proteomes" id="UP000203357"/>
    </source>
</evidence>
<keyword evidence="2" id="KW-1185">Reference proteome</keyword>
<gene>
    <name evidence="1" type="primary">49</name>
    <name evidence="1" type="ORF">SEA_JUMBO_49</name>
</gene>
<dbReference type="GO" id="GO:0006281">
    <property type="term" value="P:DNA repair"/>
    <property type="evidence" value="ECO:0007669"/>
    <property type="project" value="InterPro"/>
</dbReference>
<dbReference type="Proteomes" id="UP000203357">
    <property type="component" value="Segment"/>
</dbReference>
<reference evidence="2" key="1">
    <citation type="submission" date="2016-07" db="EMBL/GenBank/DDBJ databases">
        <authorList>
            <person name="Florea S."/>
            <person name="Webb J.S."/>
            <person name="Jaromczyk J."/>
            <person name="Schardl C.L."/>
        </authorList>
    </citation>
    <scope>NUCLEOTIDE SEQUENCE [LARGE SCALE GENOMIC DNA]</scope>
</reference>
<dbReference type="SUPFAM" id="SSF103084">
    <property type="entry name" value="Holliday junction resolvase RusA"/>
    <property type="match status" value="1"/>
</dbReference>